<dbReference type="AlphaFoldDB" id="A0A1B1AZ36"/>
<dbReference type="EMBL" id="JAGGLP010000034">
    <property type="protein sequence ID" value="MBP2055850.1"/>
    <property type="molecule type" value="Genomic_DNA"/>
</dbReference>
<evidence type="ECO:0000313" key="2">
    <source>
        <dbReference type="EMBL" id="ANP51800.1"/>
    </source>
</evidence>
<feature type="region of interest" description="Disordered" evidence="1">
    <location>
        <begin position="1"/>
        <end position="20"/>
    </location>
</feature>
<accession>A0A1B1AZ36</accession>
<dbReference type="Proteomes" id="UP001519309">
    <property type="component" value="Unassembled WGS sequence"/>
</dbReference>
<dbReference type="KEGG" id="sgs:AVL59_21375"/>
<name>A0A1B1AZ36_9ACTN</name>
<gene>
    <name evidence="2" type="ORF">AVL59_21375</name>
    <name evidence="3" type="ORF">J2Z21_008866</name>
</gene>
<sequence>MFGIGRFPAGRPMDGEGKTDATFWRSGTRILPKVEGRVRHSSYRAGWQRLAFRIGWLGAAGEGVHLASGHPDTTAQTVQDLWENREATLATPQPASYGGDGWFQTTSHRPMICRSSNAPVGVFPVWQGGCRLGVLVHGS</sequence>
<proteinExistence type="predicted"/>
<dbReference type="RefSeq" id="WP_067306878.1">
    <property type="nucleotide sequence ID" value="NZ_CP016279.1"/>
</dbReference>
<dbReference type="OrthoDB" id="3298361at2"/>
<evidence type="ECO:0000313" key="4">
    <source>
        <dbReference type="Proteomes" id="UP000092659"/>
    </source>
</evidence>
<keyword evidence="5" id="KW-1185">Reference proteome</keyword>
<protein>
    <submittedName>
        <fullName evidence="2">Uncharacterized protein</fullName>
    </submittedName>
</protein>
<evidence type="ECO:0000256" key="1">
    <source>
        <dbReference type="SAM" id="MobiDB-lite"/>
    </source>
</evidence>
<dbReference type="EMBL" id="CP016279">
    <property type="protein sequence ID" value="ANP51800.1"/>
    <property type="molecule type" value="Genomic_DNA"/>
</dbReference>
<evidence type="ECO:0000313" key="3">
    <source>
        <dbReference type="EMBL" id="MBP2055850.1"/>
    </source>
</evidence>
<dbReference type="Proteomes" id="UP000092659">
    <property type="component" value="Chromosome"/>
</dbReference>
<evidence type="ECO:0000313" key="5">
    <source>
        <dbReference type="Proteomes" id="UP001519309"/>
    </source>
</evidence>
<organism evidence="2 4">
    <name type="scientific">Streptomyces griseochromogenes</name>
    <dbReference type="NCBI Taxonomy" id="68214"/>
    <lineage>
        <taxon>Bacteria</taxon>
        <taxon>Bacillati</taxon>
        <taxon>Actinomycetota</taxon>
        <taxon>Actinomycetes</taxon>
        <taxon>Kitasatosporales</taxon>
        <taxon>Streptomycetaceae</taxon>
        <taxon>Streptomyces</taxon>
    </lineage>
</organism>
<reference evidence="3 5" key="2">
    <citation type="submission" date="2021-03" db="EMBL/GenBank/DDBJ databases">
        <title>Genomic Encyclopedia of Type Strains, Phase IV (KMG-IV): sequencing the most valuable type-strain genomes for metagenomic binning, comparative biology and taxonomic classification.</title>
        <authorList>
            <person name="Goeker M."/>
        </authorList>
    </citation>
    <scope>NUCLEOTIDE SEQUENCE [LARGE SCALE GENOMIC DNA]</scope>
    <source>
        <strain evidence="3 5">DSM 40499</strain>
    </source>
</reference>
<reference evidence="2 4" key="1">
    <citation type="submission" date="2016-06" db="EMBL/GenBank/DDBJ databases">
        <title>Complete genome sequence of Streptomyces griseochromogenes ATCC 14511, the Blasticidin S producer.</title>
        <authorList>
            <person name="Wu L."/>
        </authorList>
    </citation>
    <scope>NUCLEOTIDE SEQUENCE [LARGE SCALE GENOMIC DNA]</scope>
    <source>
        <strain evidence="2 4">ATCC 14511</strain>
    </source>
</reference>
<dbReference type="STRING" id="68214.AVL59_21375"/>